<proteinExistence type="predicted"/>
<sequence>MNQQQQWNQQQAQAGTAGYGYGTQQPMYTQQPSQPQQQAQTLPYFSAQHYQVPGFVQQQLTQDTGMLPLEMSFVENILRLNRGKMATVYMTFENNDQWNAKIFKGRVEAAGRDHLIISDPETGMRYLLLMVNLDYVTFDEPIEYEYPIGTQAPLAQYSPR</sequence>
<gene>
    <name evidence="1" type="ORF">IQ10_00149</name>
</gene>
<reference evidence="1 2" key="1">
    <citation type="journal article" date="2015" name="Stand. Genomic Sci.">
        <title>Genomic Encyclopedia of Bacterial and Archaeal Type Strains, Phase III: the genomes of soil and plant-associated and newly described type strains.</title>
        <authorList>
            <person name="Whitman W.B."/>
            <person name="Woyke T."/>
            <person name="Klenk H.P."/>
            <person name="Zhou Y."/>
            <person name="Lilburn T.G."/>
            <person name="Beck B.J."/>
            <person name="De Vos P."/>
            <person name="Vandamme P."/>
            <person name="Eisen J.A."/>
            <person name="Garrity G."/>
            <person name="Hugenholtz P."/>
            <person name="Kyrpides N.C."/>
        </authorList>
    </citation>
    <scope>NUCLEOTIDE SEQUENCE [LARGE SCALE GENOMIC DNA]</scope>
    <source>
        <strain evidence="1 2">CGMCC 1.10116</strain>
    </source>
</reference>
<evidence type="ECO:0000313" key="1">
    <source>
        <dbReference type="EMBL" id="TWI59728.1"/>
    </source>
</evidence>
<keyword evidence="2" id="KW-1185">Reference proteome</keyword>
<dbReference type="PIRSF" id="PIRSF038931">
    <property type="entry name" value="GerQ"/>
    <property type="match status" value="1"/>
</dbReference>
<evidence type="ECO:0000313" key="2">
    <source>
        <dbReference type="Proteomes" id="UP000315711"/>
    </source>
</evidence>
<dbReference type="Pfam" id="PF09671">
    <property type="entry name" value="Spore_GerQ"/>
    <property type="match status" value="1"/>
</dbReference>
<dbReference type="Proteomes" id="UP000315711">
    <property type="component" value="Unassembled WGS sequence"/>
</dbReference>
<name>A0A562QSI4_9BACI</name>
<comment type="caution">
    <text evidence="1">The sequence shown here is derived from an EMBL/GenBank/DDBJ whole genome shotgun (WGS) entry which is preliminary data.</text>
</comment>
<accession>A0A562QSI4</accession>
<dbReference type="AlphaFoldDB" id="A0A562QSI4"/>
<protein>
    <submittedName>
        <fullName evidence="1">Spore germination protein Q</fullName>
    </submittedName>
</protein>
<dbReference type="EMBL" id="VLKZ01000001">
    <property type="protein sequence ID" value="TWI59728.1"/>
    <property type="molecule type" value="Genomic_DNA"/>
</dbReference>
<organism evidence="1 2">
    <name type="scientific">Halalkalibacter nanhaiisediminis</name>
    <dbReference type="NCBI Taxonomy" id="688079"/>
    <lineage>
        <taxon>Bacteria</taxon>
        <taxon>Bacillati</taxon>
        <taxon>Bacillota</taxon>
        <taxon>Bacilli</taxon>
        <taxon>Bacillales</taxon>
        <taxon>Bacillaceae</taxon>
        <taxon>Halalkalibacter</taxon>
    </lineage>
</organism>
<dbReference type="InterPro" id="IPR014099">
    <property type="entry name" value="Spore_coat_GerQ"/>
</dbReference>
<dbReference type="NCBIfam" id="TIGR02728">
    <property type="entry name" value="spore_gerQ"/>
    <property type="match status" value="1"/>
</dbReference>